<protein>
    <submittedName>
        <fullName evidence="2">AAA family ATPase</fullName>
    </submittedName>
</protein>
<dbReference type="GO" id="GO:0005524">
    <property type="term" value="F:ATP binding"/>
    <property type="evidence" value="ECO:0007669"/>
    <property type="project" value="InterPro"/>
</dbReference>
<dbReference type="PANTHER" id="PTHR43581:SF2">
    <property type="entry name" value="EXCINUCLEASE ATPASE SUBUNIT"/>
    <property type="match status" value="1"/>
</dbReference>
<comment type="caution">
    <text evidence="2">The sequence shown here is derived from an EMBL/GenBank/DDBJ whole genome shotgun (WGS) entry which is preliminary data.</text>
</comment>
<gene>
    <name evidence="2" type="ORF">GJB61_19910</name>
</gene>
<dbReference type="InterPro" id="IPR003959">
    <property type="entry name" value="ATPase_AAA_core"/>
</dbReference>
<dbReference type="AlphaFoldDB" id="A0A7X2H8A0"/>
<keyword evidence="3" id="KW-1185">Reference proteome</keyword>
<dbReference type="Pfam" id="PF13304">
    <property type="entry name" value="AAA_21"/>
    <property type="match status" value="1"/>
</dbReference>
<evidence type="ECO:0000313" key="2">
    <source>
        <dbReference type="EMBL" id="MRN55250.1"/>
    </source>
</evidence>
<dbReference type="Gene3D" id="3.40.50.300">
    <property type="entry name" value="P-loop containing nucleotide triphosphate hydrolases"/>
    <property type="match status" value="1"/>
</dbReference>
<reference evidence="2 3" key="1">
    <citation type="submission" date="2019-11" db="EMBL/GenBank/DDBJ databases">
        <title>Paenibacillus monticola sp. nov., a novel PGPR strain isolated from mountain sample in China.</title>
        <authorList>
            <person name="Zhao Q."/>
            <person name="Li H.-P."/>
            <person name="Zhang J.-L."/>
        </authorList>
    </citation>
    <scope>NUCLEOTIDE SEQUENCE [LARGE SCALE GENOMIC DNA]</scope>
    <source>
        <strain evidence="2 3">LC-T2</strain>
    </source>
</reference>
<evidence type="ECO:0000313" key="3">
    <source>
        <dbReference type="Proteomes" id="UP000463051"/>
    </source>
</evidence>
<dbReference type="Proteomes" id="UP000463051">
    <property type="component" value="Unassembled WGS sequence"/>
</dbReference>
<dbReference type="InterPro" id="IPR051396">
    <property type="entry name" value="Bact_Antivir_Def_Nuclease"/>
</dbReference>
<dbReference type="GO" id="GO:0016887">
    <property type="term" value="F:ATP hydrolysis activity"/>
    <property type="evidence" value="ECO:0007669"/>
    <property type="project" value="InterPro"/>
</dbReference>
<organism evidence="2 3">
    <name type="scientific">Paenibacillus monticola</name>
    <dbReference type="NCBI Taxonomy" id="2666075"/>
    <lineage>
        <taxon>Bacteria</taxon>
        <taxon>Bacillati</taxon>
        <taxon>Bacillota</taxon>
        <taxon>Bacilli</taxon>
        <taxon>Bacillales</taxon>
        <taxon>Paenibacillaceae</taxon>
        <taxon>Paenibacillus</taxon>
    </lineage>
</organism>
<dbReference type="PANTHER" id="PTHR43581">
    <property type="entry name" value="ATP/GTP PHOSPHATASE"/>
    <property type="match status" value="1"/>
</dbReference>
<dbReference type="EMBL" id="WJXB01000007">
    <property type="protein sequence ID" value="MRN55250.1"/>
    <property type="molecule type" value="Genomic_DNA"/>
</dbReference>
<name>A0A7X2H8A0_9BACL</name>
<proteinExistence type="predicted"/>
<accession>A0A7X2H8A0</accession>
<dbReference type="InterPro" id="IPR027417">
    <property type="entry name" value="P-loop_NTPase"/>
</dbReference>
<sequence>MEAGGVYRGNWNTEKNIKRGLNLGLEEVDDRFEKTLADINKMNSNRVFDNYITKLAFPFFKNFTFHSEINFQFPLTILTGKNGSGKSSALHALYGSPKGKNISDYWFSSQLDPIEDFGGEVRERHCFFYEYYYNGENSSVLYQRNHHKNRNSMEYWETSRPRAKYRMNTNQKRSNPIEKELVYIDFRKELSAFDKFFYFGNIDHLKSNSKQDYLRLKSVELKNVIDSGEIHEIRGCPQNESSIQLTEPEIMAIGSILQENYKDIKLIDHKLFQGWGTSVIWSKDGFTYSEAHAGSGEIAVVILVHKVLNAQPKSLILLDEPEVSLHPGAQKLLLLFLLEQVKTKKHQVIMSTHSPAFAEGMPKEAIKRFIRNPDTNKIDILDECFPSEAFKYLGLSSKYDNAKIHVEDELAQKIIFSVIKNNSDRFDNLNVFFTPGGASYMKQNYILHYAHEDNNKNFVLFDGDQSYDGSIVDLNTLTVKDFHNKDYLKEQIKSFTGQEINFVKDGGNGKSRDDQIIEAQKKYINYYKSCVKFLPKTTPEEIIWDENYVSEILLIKDKTSFKEVMEESDYKIKILKTAMVLTGNDNPSSIRFIEDMLIKKWIETNDESQVEIKEILLGFMKIINNQEMVMG</sequence>
<feature type="domain" description="ATPase AAA-type core" evidence="1">
    <location>
        <begin position="75"/>
        <end position="357"/>
    </location>
</feature>
<evidence type="ECO:0000259" key="1">
    <source>
        <dbReference type="Pfam" id="PF13304"/>
    </source>
</evidence>
<dbReference type="RefSeq" id="WP_154120736.1">
    <property type="nucleotide sequence ID" value="NZ_WJXB01000007.1"/>
</dbReference>
<dbReference type="SUPFAM" id="SSF52540">
    <property type="entry name" value="P-loop containing nucleoside triphosphate hydrolases"/>
    <property type="match status" value="1"/>
</dbReference>